<dbReference type="SUPFAM" id="SSF141000">
    <property type="entry name" value="Glu-tRNAGln amidotransferase C subunit"/>
    <property type="match status" value="1"/>
</dbReference>
<organism evidence="2 3">
    <name type="scientific">Sandaracinobacter neustonicus</name>
    <dbReference type="NCBI Taxonomy" id="1715348"/>
    <lineage>
        <taxon>Bacteria</taxon>
        <taxon>Pseudomonadati</taxon>
        <taxon>Pseudomonadota</taxon>
        <taxon>Alphaproteobacteria</taxon>
        <taxon>Sphingomonadales</taxon>
        <taxon>Sphingosinicellaceae</taxon>
        <taxon>Sandaracinobacter</taxon>
    </lineage>
</organism>
<evidence type="ECO:0000313" key="2">
    <source>
        <dbReference type="EMBL" id="TPE64461.1"/>
    </source>
</evidence>
<comment type="caution">
    <text evidence="2">The sequence shown here is derived from an EMBL/GenBank/DDBJ whole genome shotgun (WGS) entry which is preliminary data.</text>
</comment>
<gene>
    <name evidence="1 2" type="primary">gatC</name>
    <name evidence="2" type="ORF">FJQ54_01400</name>
</gene>
<keyword evidence="1" id="KW-0067">ATP-binding</keyword>
<dbReference type="Gene3D" id="1.10.20.60">
    <property type="entry name" value="Glu-tRNAGln amidotransferase C subunit, N-terminal domain"/>
    <property type="match status" value="1"/>
</dbReference>
<accession>A0A501XV51</accession>
<comment type="catalytic activity">
    <reaction evidence="1">
        <text>L-glutamyl-tRNA(Gln) + L-glutamine + ATP + H2O = L-glutaminyl-tRNA(Gln) + L-glutamate + ADP + phosphate + H(+)</text>
        <dbReference type="Rhea" id="RHEA:17521"/>
        <dbReference type="Rhea" id="RHEA-COMP:9681"/>
        <dbReference type="Rhea" id="RHEA-COMP:9684"/>
        <dbReference type="ChEBI" id="CHEBI:15377"/>
        <dbReference type="ChEBI" id="CHEBI:15378"/>
        <dbReference type="ChEBI" id="CHEBI:29985"/>
        <dbReference type="ChEBI" id="CHEBI:30616"/>
        <dbReference type="ChEBI" id="CHEBI:43474"/>
        <dbReference type="ChEBI" id="CHEBI:58359"/>
        <dbReference type="ChEBI" id="CHEBI:78520"/>
        <dbReference type="ChEBI" id="CHEBI:78521"/>
        <dbReference type="ChEBI" id="CHEBI:456216"/>
    </reaction>
</comment>
<comment type="function">
    <text evidence="1">Allows the formation of correctly charged Asn-tRNA(Asn) or Gln-tRNA(Gln) through the transamidation of misacylated Asp-tRNA(Asn) or Glu-tRNA(Gln) in organisms which lack either or both of asparaginyl-tRNA or glutaminyl-tRNA synthetases. The reaction takes place in the presence of glutamine and ATP through an activated phospho-Asp-tRNA(Asn) or phospho-Glu-tRNA(Gln).</text>
</comment>
<keyword evidence="1" id="KW-0648">Protein biosynthesis</keyword>
<reference evidence="2 3" key="1">
    <citation type="submission" date="2019-06" db="EMBL/GenBank/DDBJ databases">
        <authorList>
            <person name="Lee I."/>
            <person name="Jang G.I."/>
            <person name="Hwang C.Y."/>
        </authorList>
    </citation>
    <scope>NUCLEOTIDE SEQUENCE [LARGE SCALE GENOMIC DNA]</scope>
    <source>
        <strain evidence="2 3">PAMC 28131</strain>
    </source>
</reference>
<comment type="subunit">
    <text evidence="1">Heterotrimer of A, B and C subunits.</text>
</comment>
<keyword evidence="1" id="KW-0436">Ligase</keyword>
<keyword evidence="3" id="KW-1185">Reference proteome</keyword>
<dbReference type="PANTHER" id="PTHR15004">
    <property type="entry name" value="GLUTAMYL-TRNA(GLN) AMIDOTRANSFERASE SUBUNIT C, MITOCHONDRIAL"/>
    <property type="match status" value="1"/>
</dbReference>
<evidence type="ECO:0000313" key="3">
    <source>
        <dbReference type="Proteomes" id="UP000319897"/>
    </source>
</evidence>
<evidence type="ECO:0000256" key="1">
    <source>
        <dbReference type="HAMAP-Rule" id="MF_00122"/>
    </source>
</evidence>
<dbReference type="Pfam" id="PF02686">
    <property type="entry name" value="GatC"/>
    <property type="match status" value="1"/>
</dbReference>
<dbReference type="HAMAP" id="MF_00122">
    <property type="entry name" value="GatC"/>
    <property type="match status" value="1"/>
</dbReference>
<comment type="similarity">
    <text evidence="1">Belongs to the GatC family.</text>
</comment>
<dbReference type="AlphaFoldDB" id="A0A501XV51"/>
<dbReference type="GO" id="GO:0006450">
    <property type="term" value="P:regulation of translational fidelity"/>
    <property type="evidence" value="ECO:0007669"/>
    <property type="project" value="InterPro"/>
</dbReference>
<dbReference type="InterPro" id="IPR036113">
    <property type="entry name" value="Asp/Glu-ADT_sf_sub_c"/>
</dbReference>
<dbReference type="Proteomes" id="UP000319897">
    <property type="component" value="Unassembled WGS sequence"/>
</dbReference>
<dbReference type="EMBL" id="VFSU01000010">
    <property type="protein sequence ID" value="TPE64461.1"/>
    <property type="molecule type" value="Genomic_DNA"/>
</dbReference>
<dbReference type="NCBIfam" id="TIGR00135">
    <property type="entry name" value="gatC"/>
    <property type="match status" value="1"/>
</dbReference>
<comment type="catalytic activity">
    <reaction evidence="1">
        <text>L-aspartyl-tRNA(Asn) + L-glutamine + ATP + H2O = L-asparaginyl-tRNA(Asn) + L-glutamate + ADP + phosphate + 2 H(+)</text>
        <dbReference type="Rhea" id="RHEA:14513"/>
        <dbReference type="Rhea" id="RHEA-COMP:9674"/>
        <dbReference type="Rhea" id="RHEA-COMP:9677"/>
        <dbReference type="ChEBI" id="CHEBI:15377"/>
        <dbReference type="ChEBI" id="CHEBI:15378"/>
        <dbReference type="ChEBI" id="CHEBI:29985"/>
        <dbReference type="ChEBI" id="CHEBI:30616"/>
        <dbReference type="ChEBI" id="CHEBI:43474"/>
        <dbReference type="ChEBI" id="CHEBI:58359"/>
        <dbReference type="ChEBI" id="CHEBI:78515"/>
        <dbReference type="ChEBI" id="CHEBI:78516"/>
        <dbReference type="ChEBI" id="CHEBI:456216"/>
    </reaction>
</comment>
<dbReference type="GO" id="GO:0050567">
    <property type="term" value="F:glutaminyl-tRNA synthase (glutamine-hydrolyzing) activity"/>
    <property type="evidence" value="ECO:0007669"/>
    <property type="project" value="UniProtKB-UniRule"/>
</dbReference>
<dbReference type="EC" id="6.3.5.-" evidence="1"/>
<dbReference type="GO" id="GO:0016740">
    <property type="term" value="F:transferase activity"/>
    <property type="evidence" value="ECO:0007669"/>
    <property type="project" value="UniProtKB-KW"/>
</dbReference>
<dbReference type="PANTHER" id="PTHR15004:SF0">
    <property type="entry name" value="GLUTAMYL-TRNA(GLN) AMIDOTRANSFERASE SUBUNIT C, MITOCHONDRIAL"/>
    <property type="match status" value="1"/>
</dbReference>
<dbReference type="GO" id="GO:0006412">
    <property type="term" value="P:translation"/>
    <property type="evidence" value="ECO:0007669"/>
    <property type="project" value="UniProtKB-UniRule"/>
</dbReference>
<keyword evidence="1" id="KW-0547">Nucleotide-binding</keyword>
<dbReference type="GO" id="GO:0005524">
    <property type="term" value="F:ATP binding"/>
    <property type="evidence" value="ECO:0007669"/>
    <property type="project" value="UniProtKB-KW"/>
</dbReference>
<name>A0A501XV51_9SPHN</name>
<dbReference type="RefSeq" id="WP_140926498.1">
    <property type="nucleotide sequence ID" value="NZ_VFSU01000010.1"/>
</dbReference>
<dbReference type="InterPro" id="IPR003837">
    <property type="entry name" value="GatC"/>
</dbReference>
<dbReference type="OrthoDB" id="9794326at2"/>
<keyword evidence="2" id="KW-0808">Transferase</keyword>
<dbReference type="GO" id="GO:0050566">
    <property type="term" value="F:asparaginyl-tRNA synthase (glutamine-hydrolyzing) activity"/>
    <property type="evidence" value="ECO:0007669"/>
    <property type="project" value="RHEA"/>
</dbReference>
<sequence>MAVDDKMVARVAGLARLTLSAQEVPHLTAELNNILGWIDQLQAVETGDVQPMATVMPITRDWRADVVTDGAIQSDVLANAPEARHGFFAVPKVIE</sequence>
<protein>
    <recommendedName>
        <fullName evidence="1">Aspartyl/glutamyl-tRNA(Asn/Gln) amidotransferase subunit C</fullName>
        <shortName evidence="1">Asp/Glu-ADT subunit C</shortName>
        <ecNumber evidence="1">6.3.5.-</ecNumber>
    </recommendedName>
</protein>
<proteinExistence type="inferred from homology"/>
<dbReference type="GO" id="GO:0070681">
    <property type="term" value="P:glutaminyl-tRNAGln biosynthesis via transamidation"/>
    <property type="evidence" value="ECO:0007669"/>
    <property type="project" value="TreeGrafter"/>
</dbReference>